<feature type="region of interest" description="Disordered" evidence="6">
    <location>
        <begin position="419"/>
        <end position="495"/>
    </location>
</feature>
<dbReference type="Gene3D" id="1.10.238.10">
    <property type="entry name" value="EF-hand"/>
    <property type="match status" value="2"/>
</dbReference>
<evidence type="ECO:0000256" key="3">
    <source>
        <dbReference type="ARBA" id="ARBA00022833"/>
    </source>
</evidence>
<dbReference type="InterPro" id="IPR011992">
    <property type="entry name" value="EF-hand-dom_pair"/>
</dbReference>
<dbReference type="Proteomes" id="UP000186922">
    <property type="component" value="Unassembled WGS sequence"/>
</dbReference>
<dbReference type="Pfam" id="PF09069">
    <property type="entry name" value="EF-hand_3"/>
    <property type="match status" value="1"/>
</dbReference>
<dbReference type="OrthoDB" id="6019271at2759"/>
<dbReference type="InterPro" id="IPR015153">
    <property type="entry name" value="EF-hand_dom_typ1"/>
</dbReference>
<dbReference type="Pfam" id="PF00569">
    <property type="entry name" value="ZZ"/>
    <property type="match status" value="1"/>
</dbReference>
<dbReference type="GO" id="GO:0046716">
    <property type="term" value="P:muscle cell cellular homeostasis"/>
    <property type="evidence" value="ECO:0007669"/>
    <property type="project" value="UniProtKB-ARBA"/>
</dbReference>
<protein>
    <recommendedName>
        <fullName evidence="7">ZZ-type domain-containing protein</fullName>
    </recommendedName>
</protein>
<name>A0A1D1VZU9_RAMVA</name>
<feature type="compositionally biased region" description="Basic residues" evidence="6">
    <location>
        <begin position="316"/>
        <end position="328"/>
    </location>
</feature>
<feature type="domain" description="ZZ-type" evidence="7">
    <location>
        <begin position="251"/>
        <end position="307"/>
    </location>
</feature>
<dbReference type="Pfam" id="PF09068">
    <property type="entry name" value="EF-hand_2"/>
    <property type="match status" value="1"/>
</dbReference>
<dbReference type="GO" id="GO:0008270">
    <property type="term" value="F:zinc ion binding"/>
    <property type="evidence" value="ECO:0007669"/>
    <property type="project" value="UniProtKB-KW"/>
</dbReference>
<keyword evidence="3" id="KW-0862">Zinc</keyword>
<evidence type="ECO:0000259" key="7">
    <source>
        <dbReference type="PROSITE" id="PS50135"/>
    </source>
</evidence>
<feature type="region of interest" description="Disordered" evidence="6">
    <location>
        <begin position="699"/>
        <end position="727"/>
    </location>
</feature>
<dbReference type="PANTHER" id="PTHR12268">
    <property type="entry name" value="E3 UBIQUITIN-PROTEIN LIGASE KCMF1"/>
    <property type="match status" value="1"/>
</dbReference>
<evidence type="ECO:0000256" key="5">
    <source>
        <dbReference type="SAM" id="Coils"/>
    </source>
</evidence>
<feature type="compositionally biased region" description="Pro residues" evidence="6">
    <location>
        <begin position="461"/>
        <end position="472"/>
    </location>
</feature>
<dbReference type="EMBL" id="BDGG01000011">
    <property type="protein sequence ID" value="GAV04554.1"/>
    <property type="molecule type" value="Genomic_DNA"/>
</dbReference>
<dbReference type="InterPro" id="IPR043145">
    <property type="entry name" value="Znf_ZZ_sf"/>
</dbReference>
<feature type="compositionally biased region" description="Polar residues" evidence="6">
    <location>
        <begin position="703"/>
        <end position="727"/>
    </location>
</feature>
<keyword evidence="1" id="KW-0479">Metal-binding</keyword>
<dbReference type="PROSITE" id="PS50135">
    <property type="entry name" value="ZF_ZZ_2"/>
    <property type="match status" value="1"/>
</dbReference>
<dbReference type="SUPFAM" id="SSF47473">
    <property type="entry name" value="EF-hand"/>
    <property type="match status" value="2"/>
</dbReference>
<accession>A0A1D1VZU9</accession>
<keyword evidence="5" id="KW-0175">Coiled coil</keyword>
<gene>
    <name evidence="8" type="primary">RvY_14821-1</name>
    <name evidence="8" type="synonym">RvY_14821.1</name>
    <name evidence="8" type="ORF">RvY_14821</name>
</gene>
<keyword evidence="2 4" id="KW-0863">Zinc-finger</keyword>
<dbReference type="InterPro" id="IPR050774">
    <property type="entry name" value="KCMF1/Dystrophin"/>
</dbReference>
<evidence type="ECO:0000313" key="9">
    <source>
        <dbReference type="Proteomes" id="UP000186922"/>
    </source>
</evidence>
<evidence type="ECO:0000256" key="1">
    <source>
        <dbReference type="ARBA" id="ARBA00022723"/>
    </source>
</evidence>
<feature type="compositionally biased region" description="Polar residues" evidence="6">
    <location>
        <begin position="431"/>
        <end position="453"/>
    </location>
</feature>
<dbReference type="Gene3D" id="3.30.60.90">
    <property type="match status" value="1"/>
</dbReference>
<feature type="compositionally biased region" description="Polar residues" evidence="6">
    <location>
        <begin position="584"/>
        <end position="601"/>
    </location>
</feature>
<feature type="coiled-coil region" evidence="5">
    <location>
        <begin position="499"/>
        <end position="571"/>
    </location>
</feature>
<evidence type="ECO:0000313" key="8">
    <source>
        <dbReference type="EMBL" id="GAV04554.1"/>
    </source>
</evidence>
<dbReference type="GO" id="GO:0016010">
    <property type="term" value="C:dystrophin-associated glycoprotein complex"/>
    <property type="evidence" value="ECO:0007669"/>
    <property type="project" value="UniProtKB-ARBA"/>
</dbReference>
<dbReference type="STRING" id="947166.A0A1D1VZU9"/>
<dbReference type="GO" id="GO:0099536">
    <property type="term" value="P:synaptic signaling"/>
    <property type="evidence" value="ECO:0007669"/>
    <property type="project" value="TreeGrafter"/>
</dbReference>
<dbReference type="GO" id="GO:0050804">
    <property type="term" value="P:modulation of chemical synaptic transmission"/>
    <property type="evidence" value="ECO:0007669"/>
    <property type="project" value="UniProtKB-ARBA"/>
</dbReference>
<proteinExistence type="predicted"/>
<dbReference type="SMART" id="SM00291">
    <property type="entry name" value="ZnF_ZZ"/>
    <property type="match status" value="1"/>
</dbReference>
<dbReference type="InterPro" id="IPR015154">
    <property type="entry name" value="EF-hand_dom_typ2"/>
</dbReference>
<comment type="caution">
    <text evidence="8">The sequence shown here is derived from an EMBL/GenBank/DDBJ whole genome shotgun (WGS) entry which is preliminary data.</text>
</comment>
<keyword evidence="9" id="KW-1185">Reference proteome</keyword>
<dbReference type="InterPro" id="IPR000433">
    <property type="entry name" value="Znf_ZZ"/>
</dbReference>
<feature type="compositionally biased region" description="Polar residues" evidence="6">
    <location>
        <begin position="481"/>
        <end position="492"/>
    </location>
</feature>
<reference evidence="8 9" key="1">
    <citation type="journal article" date="2016" name="Nat. Commun.">
        <title>Extremotolerant tardigrade genome and improved radiotolerance of human cultured cells by tardigrade-unique protein.</title>
        <authorList>
            <person name="Hashimoto T."/>
            <person name="Horikawa D.D."/>
            <person name="Saito Y."/>
            <person name="Kuwahara H."/>
            <person name="Kozuka-Hata H."/>
            <person name="Shin-I T."/>
            <person name="Minakuchi Y."/>
            <person name="Ohishi K."/>
            <person name="Motoyama A."/>
            <person name="Aizu T."/>
            <person name="Enomoto A."/>
            <person name="Kondo K."/>
            <person name="Tanaka S."/>
            <person name="Hara Y."/>
            <person name="Koshikawa S."/>
            <person name="Sagara H."/>
            <person name="Miura T."/>
            <person name="Yokobori S."/>
            <person name="Miyagawa K."/>
            <person name="Suzuki Y."/>
            <person name="Kubo T."/>
            <person name="Oyama M."/>
            <person name="Kohara Y."/>
            <person name="Fujiyama A."/>
            <person name="Arakawa K."/>
            <person name="Katayama T."/>
            <person name="Toyoda A."/>
            <person name="Kunieda T."/>
        </authorList>
    </citation>
    <scope>NUCLEOTIDE SEQUENCE [LARGE SCALE GENOMIC DNA]</scope>
    <source>
        <strain evidence="8 9">YOKOZUNA-1</strain>
    </source>
</reference>
<evidence type="ECO:0000256" key="4">
    <source>
        <dbReference type="PROSITE-ProRule" id="PRU00228"/>
    </source>
</evidence>
<dbReference type="PANTHER" id="PTHR12268:SF27">
    <property type="entry name" value="DYSTROBREVIN, ISOFORM F"/>
    <property type="match status" value="1"/>
</dbReference>
<sequence length="727" mass="81189">MPASSRNGDNMLLEQNTFANNDVPNPKPILDDFNAQDLNAIRFSAYRTACKLLYIQKKTCLHLLDLVNMIEIISRQSNLESHDLTAEITAGQLRGILHKMFTQLNQRVPVNSGVRIDQWTEWLLYWLLAAYDASGSGSVRLFALKIALALLCYGKLKDKLTYIFGLLCGEEGIAIPQLLDNFLHVVLQLPRACGEGPSFAYSASTYADCFPTQRPIHSEDFVDLLTGVEPGPPPVVWLNLMHSISQAQSVQHNVHCNSCHRNGFQGFRYRCQQCPNYQSCQDCFWKGRVNGRHTLEHEMKETSSTHKSPARQLSHSLRRSFRRSKSPRSRLIAASGQPYSLSATASPEPTKKALQSISGMLPLYNGTYSNRSPSDYNHGTYGTLGRQQRRPSMMDTPGSQDDEHVLIARYAAMLQNQQAGHTGHNGLPPASHQNGTSSRRLPQIPPQHNTQVNMDHIPTSFPNPLPPPPYSQPPQALSSSTQNVMMQQSQDGGSKEQIIAELEARNREILREIARMRREQMTNSQILHSSSRPMSSSVNLLNELKALRLRKDELESHMIHLRDNRKHLMDQLEIWMKRLKVSHSSRSPPTSLASPRSQSASGRKYSTLPRMGHRSPTPQLTLAERSQHGGSQNWQADLLSAADSVTNAMKSLVRELNSEDDSEFATAMTMHGNGAALGGGTGGRKSVKLYTVPTVYPSDDEVYNNSPSASHYYNSDTSNTQFNSLPR</sequence>
<evidence type="ECO:0000256" key="6">
    <source>
        <dbReference type="SAM" id="MobiDB-lite"/>
    </source>
</evidence>
<feature type="region of interest" description="Disordered" evidence="6">
    <location>
        <begin position="298"/>
        <end position="335"/>
    </location>
</feature>
<dbReference type="SUPFAM" id="SSF57850">
    <property type="entry name" value="RING/U-box"/>
    <property type="match status" value="1"/>
</dbReference>
<organism evidence="8 9">
    <name type="scientific">Ramazzottius varieornatus</name>
    <name type="common">Water bear</name>
    <name type="synonym">Tardigrade</name>
    <dbReference type="NCBI Taxonomy" id="947166"/>
    <lineage>
        <taxon>Eukaryota</taxon>
        <taxon>Metazoa</taxon>
        <taxon>Ecdysozoa</taxon>
        <taxon>Tardigrada</taxon>
        <taxon>Eutardigrada</taxon>
        <taxon>Parachela</taxon>
        <taxon>Hypsibioidea</taxon>
        <taxon>Ramazzottiidae</taxon>
        <taxon>Ramazzottius</taxon>
    </lineage>
</organism>
<dbReference type="GO" id="GO:0045202">
    <property type="term" value="C:synapse"/>
    <property type="evidence" value="ECO:0007669"/>
    <property type="project" value="TreeGrafter"/>
</dbReference>
<feature type="region of interest" description="Disordered" evidence="6">
    <location>
        <begin position="581"/>
        <end position="617"/>
    </location>
</feature>
<evidence type="ECO:0000256" key="2">
    <source>
        <dbReference type="ARBA" id="ARBA00022771"/>
    </source>
</evidence>
<dbReference type="AlphaFoldDB" id="A0A1D1VZU9"/>